<dbReference type="EC" id="2.7.10.1" evidence="9"/>
<reference evidence="12" key="1">
    <citation type="submission" date="2020-11" db="EMBL/GenBank/DDBJ databases">
        <authorList>
            <person name="Tran Van P."/>
        </authorList>
    </citation>
    <scope>NUCLEOTIDE SEQUENCE</scope>
</reference>
<keyword evidence="13" id="KW-1185">Reference proteome</keyword>
<dbReference type="Proteomes" id="UP000677054">
    <property type="component" value="Unassembled WGS sequence"/>
</dbReference>
<comment type="subcellular location">
    <subcellularLocation>
        <location evidence="1">Membrane</location>
        <topology evidence="1">Single-pass membrane protein</topology>
    </subcellularLocation>
</comment>
<dbReference type="GO" id="GO:0030424">
    <property type="term" value="C:axon"/>
    <property type="evidence" value="ECO:0007669"/>
    <property type="project" value="TreeGrafter"/>
</dbReference>
<dbReference type="SUPFAM" id="SSF56112">
    <property type="entry name" value="Protein kinase-like (PK-like)"/>
    <property type="match status" value="1"/>
</dbReference>
<evidence type="ECO:0000256" key="3">
    <source>
        <dbReference type="ARBA" id="ARBA00022741"/>
    </source>
</evidence>
<dbReference type="EMBL" id="LR900938">
    <property type="protein sequence ID" value="CAD7247328.1"/>
    <property type="molecule type" value="Genomic_DNA"/>
</dbReference>
<dbReference type="GO" id="GO:0051897">
    <property type="term" value="P:positive regulation of phosphatidylinositol 3-kinase/protein kinase B signal transduction"/>
    <property type="evidence" value="ECO:0007669"/>
    <property type="project" value="TreeGrafter"/>
</dbReference>
<organism evidence="12">
    <name type="scientific">Darwinula stevensoni</name>
    <dbReference type="NCBI Taxonomy" id="69355"/>
    <lineage>
        <taxon>Eukaryota</taxon>
        <taxon>Metazoa</taxon>
        <taxon>Ecdysozoa</taxon>
        <taxon>Arthropoda</taxon>
        <taxon>Crustacea</taxon>
        <taxon>Oligostraca</taxon>
        <taxon>Ostracoda</taxon>
        <taxon>Podocopa</taxon>
        <taxon>Podocopida</taxon>
        <taxon>Darwinulocopina</taxon>
        <taxon>Darwinuloidea</taxon>
        <taxon>Darwinulidae</taxon>
        <taxon>Darwinula</taxon>
    </lineage>
</organism>
<evidence type="ECO:0000313" key="12">
    <source>
        <dbReference type="EMBL" id="CAD7247328.1"/>
    </source>
</evidence>
<dbReference type="InterPro" id="IPR017441">
    <property type="entry name" value="Protein_kinase_ATP_BS"/>
</dbReference>
<evidence type="ECO:0000256" key="9">
    <source>
        <dbReference type="RuleBase" id="RU000312"/>
    </source>
</evidence>
<comment type="catalytic activity">
    <reaction evidence="7 9">
        <text>L-tyrosyl-[protein] + ATP = O-phospho-L-tyrosyl-[protein] + ADP + H(+)</text>
        <dbReference type="Rhea" id="RHEA:10596"/>
        <dbReference type="Rhea" id="RHEA-COMP:10136"/>
        <dbReference type="Rhea" id="RHEA-COMP:20101"/>
        <dbReference type="ChEBI" id="CHEBI:15378"/>
        <dbReference type="ChEBI" id="CHEBI:30616"/>
        <dbReference type="ChEBI" id="CHEBI:46858"/>
        <dbReference type="ChEBI" id="CHEBI:61978"/>
        <dbReference type="ChEBI" id="CHEBI:456216"/>
        <dbReference type="EC" id="2.7.10.1"/>
    </reaction>
</comment>
<keyword evidence="4" id="KW-0418">Kinase</keyword>
<evidence type="ECO:0000256" key="2">
    <source>
        <dbReference type="ARBA" id="ARBA00022679"/>
    </source>
</evidence>
<dbReference type="GO" id="GO:0010976">
    <property type="term" value="P:positive regulation of neuron projection development"/>
    <property type="evidence" value="ECO:0007669"/>
    <property type="project" value="TreeGrafter"/>
</dbReference>
<dbReference type="PANTHER" id="PTHR24416">
    <property type="entry name" value="TYROSINE-PROTEIN KINASE RECEPTOR"/>
    <property type="match status" value="1"/>
</dbReference>
<dbReference type="GO" id="GO:0043121">
    <property type="term" value="F:neurotrophin binding"/>
    <property type="evidence" value="ECO:0007669"/>
    <property type="project" value="TreeGrafter"/>
</dbReference>
<dbReference type="InterPro" id="IPR008266">
    <property type="entry name" value="Tyr_kinase_AS"/>
</dbReference>
<proteinExistence type="inferred from homology"/>
<evidence type="ECO:0000256" key="1">
    <source>
        <dbReference type="ARBA" id="ARBA00004167"/>
    </source>
</evidence>
<gene>
    <name evidence="12" type="ORF">DSTB1V02_LOCUS7162</name>
</gene>
<keyword evidence="10" id="KW-1133">Transmembrane helix</keyword>
<dbReference type="GO" id="GO:0007169">
    <property type="term" value="P:cell surface receptor protein tyrosine kinase signaling pathway"/>
    <property type="evidence" value="ECO:0007669"/>
    <property type="project" value="InterPro"/>
</dbReference>
<evidence type="ECO:0000256" key="7">
    <source>
        <dbReference type="ARBA" id="ARBA00051243"/>
    </source>
</evidence>
<keyword evidence="2" id="KW-0808">Transferase</keyword>
<keyword evidence="6" id="KW-0829">Tyrosine-protein kinase</keyword>
<dbReference type="GO" id="GO:0005030">
    <property type="term" value="F:neurotrophin receptor activity"/>
    <property type="evidence" value="ECO:0007669"/>
    <property type="project" value="TreeGrafter"/>
</dbReference>
<dbReference type="PANTHER" id="PTHR24416:SF614">
    <property type="entry name" value="PROTEIN KINASE DOMAIN-CONTAINING PROTEIN"/>
    <property type="match status" value="1"/>
</dbReference>
<dbReference type="InterPro" id="IPR020635">
    <property type="entry name" value="Tyr_kinase_cat_dom"/>
</dbReference>
<dbReference type="SMART" id="SM00219">
    <property type="entry name" value="TyrKc"/>
    <property type="match status" value="1"/>
</dbReference>
<dbReference type="InterPro" id="IPR050122">
    <property type="entry name" value="RTK"/>
</dbReference>
<dbReference type="FunFam" id="1.10.510.10:FF:000034">
    <property type="entry name" value="Tyrosine-protein kinase receptor"/>
    <property type="match status" value="1"/>
</dbReference>
<dbReference type="GO" id="GO:0005524">
    <property type="term" value="F:ATP binding"/>
    <property type="evidence" value="ECO:0007669"/>
    <property type="project" value="UniProtKB-UniRule"/>
</dbReference>
<dbReference type="GO" id="GO:1990090">
    <property type="term" value="P:cellular response to nerve growth factor stimulus"/>
    <property type="evidence" value="ECO:0007669"/>
    <property type="project" value="TreeGrafter"/>
</dbReference>
<dbReference type="InterPro" id="IPR000719">
    <property type="entry name" value="Prot_kinase_dom"/>
</dbReference>
<dbReference type="InterPro" id="IPR002011">
    <property type="entry name" value="Tyr_kinase_rcpt_2_CS"/>
</dbReference>
<dbReference type="Gene3D" id="3.30.200.20">
    <property type="entry name" value="Phosphorylase Kinase, domain 1"/>
    <property type="match status" value="1"/>
</dbReference>
<protein>
    <recommendedName>
        <fullName evidence="9">Tyrosine-protein kinase receptor</fullName>
        <ecNumber evidence="9">2.7.10.1</ecNumber>
    </recommendedName>
</protein>
<sequence length="388" mass="44063">MLISCCTSFVVIGIPIFVLLGMRHFRNRSPRYGLEVMQMKREYVQLRLLRADLQCDWDDKNATSIATTDPSHLPLVEIPLHALELKQILGKGNFGEVYFAIYNFIPEEGNDPESCKVAVKFPKEGNSEEHKQDIYREAQMLAKMRHPNIIRLLGIVRSQTIGIVSEFMALGDLNGLLRKLGPKSKHFGVESGSEPQLGKLGLEDLVHVAIQVGSGLKYLTDRHFVHRDLATRNCFVGENLTVKIGDFGLSRDVYSSDYYRFGHGKSLLPLRWMPPESIMYRTFSVQSDVWSFGVVLWEIFSYGKQPWFGCSNDEVLRLVISGQVQRCPESCPRSVYNIMLATWKTNPENRIPIGNALDFLHEVKSNINIYLEIQAGVVDLDILEQPIS</sequence>
<comment type="similarity">
    <text evidence="9">Belongs to the protein kinase superfamily. Tyr protein kinase family. Insulin receptor subfamily.</text>
</comment>
<dbReference type="OrthoDB" id="3256376at2759"/>
<dbReference type="GO" id="GO:0043235">
    <property type="term" value="C:receptor complex"/>
    <property type="evidence" value="ECO:0007669"/>
    <property type="project" value="TreeGrafter"/>
</dbReference>
<keyword evidence="5 8" id="KW-0067">ATP-binding</keyword>
<accession>A0A7R8XB62</accession>
<evidence type="ECO:0000256" key="4">
    <source>
        <dbReference type="ARBA" id="ARBA00022777"/>
    </source>
</evidence>
<dbReference type="PROSITE" id="PS00239">
    <property type="entry name" value="RECEPTOR_TYR_KIN_II"/>
    <property type="match status" value="1"/>
</dbReference>
<dbReference type="EMBL" id="CAJPEV010001421">
    <property type="protein sequence ID" value="CAG0892548.1"/>
    <property type="molecule type" value="Genomic_DNA"/>
</dbReference>
<name>A0A7R8XB62_9CRUS</name>
<keyword evidence="9 10" id="KW-0812">Transmembrane</keyword>
<evidence type="ECO:0000256" key="10">
    <source>
        <dbReference type="SAM" id="Phobius"/>
    </source>
</evidence>
<feature type="domain" description="Protein kinase" evidence="11">
    <location>
        <begin position="83"/>
        <end position="364"/>
    </location>
</feature>
<dbReference type="GO" id="GO:0004714">
    <property type="term" value="F:transmembrane receptor protein tyrosine kinase activity"/>
    <property type="evidence" value="ECO:0007669"/>
    <property type="project" value="UniProtKB-EC"/>
</dbReference>
<dbReference type="InterPro" id="IPR011009">
    <property type="entry name" value="Kinase-like_dom_sf"/>
</dbReference>
<dbReference type="InterPro" id="IPR001245">
    <property type="entry name" value="Ser-Thr/Tyr_kinase_cat_dom"/>
</dbReference>
<evidence type="ECO:0000256" key="6">
    <source>
        <dbReference type="ARBA" id="ARBA00023137"/>
    </source>
</evidence>
<feature type="binding site" evidence="8">
    <location>
        <position position="120"/>
    </location>
    <ligand>
        <name>ATP</name>
        <dbReference type="ChEBI" id="CHEBI:30616"/>
    </ligand>
</feature>
<dbReference type="PROSITE" id="PS50011">
    <property type="entry name" value="PROTEIN_KINASE_DOM"/>
    <property type="match status" value="1"/>
</dbReference>
<evidence type="ECO:0000313" key="13">
    <source>
        <dbReference type="Proteomes" id="UP000677054"/>
    </source>
</evidence>
<keyword evidence="10" id="KW-0472">Membrane</keyword>
<dbReference type="Gene3D" id="1.10.510.10">
    <property type="entry name" value="Transferase(Phosphotransferase) domain 1"/>
    <property type="match status" value="1"/>
</dbReference>
<keyword evidence="3 8" id="KW-0547">Nucleotide-binding</keyword>
<dbReference type="Pfam" id="PF07714">
    <property type="entry name" value="PK_Tyr_Ser-Thr"/>
    <property type="match status" value="1"/>
</dbReference>
<keyword evidence="9" id="KW-0675">Receptor</keyword>
<evidence type="ECO:0000256" key="5">
    <source>
        <dbReference type="ARBA" id="ARBA00022840"/>
    </source>
</evidence>
<feature type="transmembrane region" description="Helical" evidence="10">
    <location>
        <begin position="6"/>
        <end position="22"/>
    </location>
</feature>
<dbReference type="AlphaFoldDB" id="A0A7R8XB62"/>
<evidence type="ECO:0000256" key="8">
    <source>
        <dbReference type="PROSITE-ProRule" id="PRU10141"/>
    </source>
</evidence>
<dbReference type="PROSITE" id="PS00109">
    <property type="entry name" value="PROTEIN_KINASE_TYR"/>
    <property type="match status" value="1"/>
</dbReference>
<evidence type="ECO:0000259" key="11">
    <source>
        <dbReference type="PROSITE" id="PS50011"/>
    </source>
</evidence>
<dbReference type="PROSITE" id="PS00107">
    <property type="entry name" value="PROTEIN_KINASE_ATP"/>
    <property type="match status" value="1"/>
</dbReference>
<dbReference type="PRINTS" id="PR00109">
    <property type="entry name" value="TYRKINASE"/>
</dbReference>
<keyword evidence="9" id="KW-0597">Phosphoprotein</keyword>
<dbReference type="GO" id="GO:0005886">
    <property type="term" value="C:plasma membrane"/>
    <property type="evidence" value="ECO:0007669"/>
    <property type="project" value="TreeGrafter"/>
</dbReference>